<reference evidence="12 13" key="1">
    <citation type="submission" date="2010-11" db="EMBL/GenBank/DDBJ databases">
        <title>The complete genome of Thermotoga thermarum DSM 5069.</title>
        <authorList>
            <consortium name="US DOE Joint Genome Institute (JGI-PGF)"/>
            <person name="Lucas S."/>
            <person name="Copeland A."/>
            <person name="Lapidus A."/>
            <person name="Bruce D."/>
            <person name="Goodwin L."/>
            <person name="Pitluck S."/>
            <person name="Kyrpides N."/>
            <person name="Mavromatis K."/>
            <person name="Ivanova N."/>
            <person name="Zeytun A."/>
            <person name="Brettin T."/>
            <person name="Detter J.C."/>
            <person name="Tapia R."/>
            <person name="Han C."/>
            <person name="Land M."/>
            <person name="Hauser L."/>
            <person name="Markowitz V."/>
            <person name="Cheng J.-F."/>
            <person name="Hugenholtz P."/>
            <person name="Woyke T."/>
            <person name="Wu D."/>
            <person name="Spring S."/>
            <person name="Schroeder M."/>
            <person name="Brambilla E."/>
            <person name="Klenk H.-P."/>
            <person name="Eisen J.A."/>
        </authorList>
    </citation>
    <scope>NUCLEOTIDE SEQUENCE [LARGE SCALE GENOMIC DNA]</scope>
    <source>
        <strain evidence="12 13">DSM 5069</strain>
    </source>
</reference>
<dbReference type="SUPFAM" id="SSF58104">
    <property type="entry name" value="Methyl-accepting chemotaxis protein (MCP) signaling domain"/>
    <property type="match status" value="1"/>
</dbReference>
<dbReference type="GO" id="GO:0007165">
    <property type="term" value="P:signal transduction"/>
    <property type="evidence" value="ECO:0007669"/>
    <property type="project" value="UniProtKB-KW"/>
</dbReference>
<dbReference type="InterPro" id="IPR033479">
    <property type="entry name" value="dCache_1"/>
</dbReference>
<evidence type="ECO:0000256" key="3">
    <source>
        <dbReference type="ARBA" id="ARBA00022500"/>
    </source>
</evidence>
<dbReference type="PROSITE" id="PS50885">
    <property type="entry name" value="HAMP"/>
    <property type="match status" value="1"/>
</dbReference>
<dbReference type="CDD" id="cd06225">
    <property type="entry name" value="HAMP"/>
    <property type="match status" value="1"/>
</dbReference>
<evidence type="ECO:0000256" key="4">
    <source>
        <dbReference type="ARBA" id="ARBA00022692"/>
    </source>
</evidence>
<evidence type="ECO:0000256" key="9">
    <source>
        <dbReference type="PROSITE-ProRule" id="PRU00284"/>
    </source>
</evidence>
<dbReference type="GO" id="GO:0006935">
    <property type="term" value="P:chemotaxis"/>
    <property type="evidence" value="ECO:0007669"/>
    <property type="project" value="UniProtKB-KW"/>
</dbReference>
<dbReference type="GO" id="GO:0005886">
    <property type="term" value="C:plasma membrane"/>
    <property type="evidence" value="ECO:0007669"/>
    <property type="project" value="UniProtKB-SubCell"/>
</dbReference>
<keyword evidence="13" id="KW-1185">Reference proteome</keyword>
<dbReference type="InterPro" id="IPR004089">
    <property type="entry name" value="MCPsignal_dom"/>
</dbReference>
<dbReference type="Proteomes" id="UP000006804">
    <property type="component" value="Chromosome"/>
</dbReference>
<comment type="similarity">
    <text evidence="8">Belongs to the methyl-accepting chemotaxis (MCP) protein family.</text>
</comment>
<dbReference type="PANTHER" id="PTHR32089">
    <property type="entry name" value="METHYL-ACCEPTING CHEMOTAXIS PROTEIN MCPB"/>
    <property type="match status" value="1"/>
</dbReference>
<dbReference type="PROSITE" id="PS50111">
    <property type="entry name" value="CHEMOTAXIS_TRANSDUC_2"/>
    <property type="match status" value="1"/>
</dbReference>
<dbReference type="RefSeq" id="WP_013932505.1">
    <property type="nucleotide sequence ID" value="NC_015707.1"/>
</dbReference>
<proteinExistence type="inferred from homology"/>
<evidence type="ECO:0000256" key="2">
    <source>
        <dbReference type="ARBA" id="ARBA00022475"/>
    </source>
</evidence>
<dbReference type="EMBL" id="CP002351">
    <property type="protein sequence ID" value="AEH51286.1"/>
    <property type="molecule type" value="Genomic_DNA"/>
</dbReference>
<dbReference type="Gene3D" id="3.30.450.20">
    <property type="entry name" value="PAS domain"/>
    <property type="match status" value="1"/>
</dbReference>
<evidence type="ECO:0000256" key="7">
    <source>
        <dbReference type="ARBA" id="ARBA00023224"/>
    </source>
</evidence>
<accession>F7YTQ8</accession>
<evidence type="ECO:0000256" key="8">
    <source>
        <dbReference type="ARBA" id="ARBA00029447"/>
    </source>
</evidence>
<dbReference type="KEGG" id="tta:Theth_1214"/>
<dbReference type="SMART" id="SM00283">
    <property type="entry name" value="MA"/>
    <property type="match status" value="1"/>
</dbReference>
<comment type="subcellular location">
    <subcellularLocation>
        <location evidence="1">Cell membrane</location>
        <topology evidence="1">Multi-pass membrane protein</topology>
    </subcellularLocation>
</comment>
<evidence type="ECO:0000313" key="13">
    <source>
        <dbReference type="Proteomes" id="UP000006804"/>
    </source>
</evidence>
<dbReference type="HOGENOM" id="CLU_000445_107_19_0"/>
<dbReference type="OrthoDB" id="43680at2"/>
<dbReference type="SMART" id="SM00304">
    <property type="entry name" value="HAMP"/>
    <property type="match status" value="2"/>
</dbReference>
<protein>
    <submittedName>
        <fullName evidence="12">Methyl-accepting chemotaxis sensory transducer with Cache sensor</fullName>
    </submittedName>
</protein>
<evidence type="ECO:0000259" key="11">
    <source>
        <dbReference type="PROSITE" id="PS50885"/>
    </source>
</evidence>
<keyword evidence="4" id="KW-0812">Transmembrane</keyword>
<dbReference type="Gene3D" id="6.10.340.10">
    <property type="match status" value="1"/>
</dbReference>
<dbReference type="AlphaFoldDB" id="F7YTQ8"/>
<dbReference type="CDD" id="cd12912">
    <property type="entry name" value="PDC2_MCP_like"/>
    <property type="match status" value="1"/>
</dbReference>
<keyword evidence="3" id="KW-0145">Chemotaxis</keyword>
<keyword evidence="5" id="KW-1133">Transmembrane helix</keyword>
<sequence precursor="true">MGIRFKVVGILLVLVVLTAVVLTTINILQSRKQLLNFAIDALKQKAEKEAVVLGNWIESKISLLNTIAPDFQAYVVIDTLFQRLMMVSLLSGKRKNFEVADFTDWFVVNSQGKAFSSSDLELDLSQKDFFKAIFERGATHYVAPIDWQGERSIVFAVMIPSDEGGAAGILGAVLPQKALQDVISPIKYGKTGYAYVCDLSGRIIAHPNEKYVSKKLSEIDSALKGLEEEVSKAKVSHYSYTLDKAKRMVAMAPIKNADWMLNIAVLESELNEPFIESLRNSFLATAAAIVVSVLIGFIFGRRLTKPIVNLAEFSRGIASGDLTKTISVQSKDEVGQLSKAFESLVHDLKDSVSKILGLGKTANEFAGKLKDNIEKSTELSDKINNLASDARRMLEEISESAGEVNSGIEEISSGAENVAKNAAKLSEKAEELRTKGQKTSSSIQKLAENINAMSKTTEETVTTMEKLVQMSQRIETITNTISNIAEQTNLLALNAAIEAARAGEAGRGFAVVADEIRKLAEESRRSTQSISETLKEIRDLTAVVAKGGEYVAGELKNVIKIMNEAVQNIIEMVEEVSKFSSLTNDLAATSEEQSGAVQEISAAMDKIVRNMEVLKQSFVEVSTAIEQQVNETKGLTNAVDELNQIVKDLQQLASKYKL</sequence>
<dbReference type="InterPro" id="IPR003660">
    <property type="entry name" value="HAMP_dom"/>
</dbReference>
<evidence type="ECO:0000313" key="12">
    <source>
        <dbReference type="EMBL" id="AEH51286.1"/>
    </source>
</evidence>
<evidence type="ECO:0000256" key="1">
    <source>
        <dbReference type="ARBA" id="ARBA00004651"/>
    </source>
</evidence>
<dbReference type="PATRIC" id="fig|688269.3.peg.1251"/>
<organism evidence="12 13">
    <name type="scientific">Pseudothermotoga thermarum DSM 5069</name>
    <dbReference type="NCBI Taxonomy" id="688269"/>
    <lineage>
        <taxon>Bacteria</taxon>
        <taxon>Thermotogati</taxon>
        <taxon>Thermotogota</taxon>
        <taxon>Thermotogae</taxon>
        <taxon>Thermotogales</taxon>
        <taxon>Thermotogaceae</taxon>
        <taxon>Pseudothermotoga</taxon>
    </lineage>
</organism>
<dbReference type="Gene3D" id="1.10.287.950">
    <property type="entry name" value="Methyl-accepting chemotaxis protein"/>
    <property type="match status" value="1"/>
</dbReference>
<evidence type="ECO:0000256" key="5">
    <source>
        <dbReference type="ARBA" id="ARBA00022989"/>
    </source>
</evidence>
<dbReference type="STRING" id="688269.Theth_1214"/>
<evidence type="ECO:0000256" key="6">
    <source>
        <dbReference type="ARBA" id="ARBA00023136"/>
    </source>
</evidence>
<keyword evidence="2" id="KW-1003">Cell membrane</keyword>
<evidence type="ECO:0000259" key="10">
    <source>
        <dbReference type="PROSITE" id="PS50111"/>
    </source>
</evidence>
<feature type="domain" description="Methyl-accepting transducer" evidence="10">
    <location>
        <begin position="372"/>
        <end position="608"/>
    </location>
</feature>
<dbReference type="PANTHER" id="PTHR32089:SF112">
    <property type="entry name" value="LYSOZYME-LIKE PROTEIN-RELATED"/>
    <property type="match status" value="1"/>
</dbReference>
<name>F7YTQ8_9THEM</name>
<dbReference type="Pfam" id="PF00015">
    <property type="entry name" value="MCPsignal"/>
    <property type="match status" value="1"/>
</dbReference>
<keyword evidence="6" id="KW-0472">Membrane</keyword>
<dbReference type="eggNOG" id="COG0840">
    <property type="taxonomic scope" value="Bacteria"/>
</dbReference>
<gene>
    <name evidence="12" type="ORF">Theth_1214</name>
</gene>
<dbReference type="CDD" id="cd11386">
    <property type="entry name" value="MCP_signal"/>
    <property type="match status" value="1"/>
</dbReference>
<dbReference type="Pfam" id="PF02743">
    <property type="entry name" value="dCache_1"/>
    <property type="match status" value="1"/>
</dbReference>
<feature type="domain" description="HAMP" evidence="11">
    <location>
        <begin position="301"/>
        <end position="353"/>
    </location>
</feature>
<dbReference type="Pfam" id="PF00672">
    <property type="entry name" value="HAMP"/>
    <property type="match status" value="1"/>
</dbReference>
<keyword evidence="7 9" id="KW-0807">Transducer</keyword>